<dbReference type="RefSeq" id="WP_092759995.1">
    <property type="nucleotide sequence ID" value="NZ_FNZQ01000001.1"/>
</dbReference>
<evidence type="ECO:0000313" key="3">
    <source>
        <dbReference type="Proteomes" id="UP000199283"/>
    </source>
</evidence>
<gene>
    <name evidence="2" type="ORF">SAMN04488526_0828</name>
</gene>
<evidence type="ECO:0000313" key="2">
    <source>
        <dbReference type="EMBL" id="SEK54000.1"/>
    </source>
</evidence>
<evidence type="ECO:0000256" key="1">
    <source>
        <dbReference type="SAM" id="SignalP"/>
    </source>
</evidence>
<feature type="chain" id="PRO_5011439867" description="Outer membrane protein beta-barrel domain-containing protein" evidence="1">
    <location>
        <begin position="23"/>
        <end position="168"/>
    </location>
</feature>
<evidence type="ECO:0008006" key="4">
    <source>
        <dbReference type="Google" id="ProtNLM"/>
    </source>
</evidence>
<proteinExistence type="predicted"/>
<dbReference type="STRING" id="188906.SAMN04488526_0828"/>
<reference evidence="2 3" key="1">
    <citation type="submission" date="2016-10" db="EMBL/GenBank/DDBJ databases">
        <authorList>
            <person name="de Groot N.N."/>
        </authorList>
    </citation>
    <scope>NUCLEOTIDE SEQUENCE [LARGE SCALE GENOMIC DNA]</scope>
    <source>
        <strain evidence="2 3">DSM 14858</strain>
    </source>
</reference>
<dbReference type="AlphaFoldDB" id="A0A1H7HXX2"/>
<sequence>MIRNALPTGLALFCFLAGPVLAEEDRYIGVFVGSQHIGSDEYNDFNPGLTYGRRWSYGTGGTEVHVEGGVFYNSYREVSPIVVAGVSTRVARIGPGDLRLGASVGMAYYKELSEVLEAKYDFPSVGGFLPVAAVTGAYRIRNLEYRLSVLPYGDDVDGVVNFSFAVSF</sequence>
<protein>
    <recommendedName>
        <fullName evidence="4">Outer membrane protein beta-barrel domain-containing protein</fullName>
    </recommendedName>
</protein>
<keyword evidence="1" id="KW-0732">Signal</keyword>
<dbReference type="EMBL" id="FNZQ01000001">
    <property type="protein sequence ID" value="SEK54000.1"/>
    <property type="molecule type" value="Genomic_DNA"/>
</dbReference>
<keyword evidence="3" id="KW-1185">Reference proteome</keyword>
<feature type="signal peptide" evidence="1">
    <location>
        <begin position="1"/>
        <end position="22"/>
    </location>
</feature>
<dbReference type="OrthoDB" id="7658770at2"/>
<accession>A0A1H7HXX2</accession>
<dbReference type="Gene3D" id="2.40.160.20">
    <property type="match status" value="1"/>
</dbReference>
<name>A0A1H7HXX2_9RHOB</name>
<organism evidence="2 3">
    <name type="scientific">Jannaschia helgolandensis</name>
    <dbReference type="NCBI Taxonomy" id="188906"/>
    <lineage>
        <taxon>Bacteria</taxon>
        <taxon>Pseudomonadati</taxon>
        <taxon>Pseudomonadota</taxon>
        <taxon>Alphaproteobacteria</taxon>
        <taxon>Rhodobacterales</taxon>
        <taxon>Roseobacteraceae</taxon>
        <taxon>Jannaschia</taxon>
    </lineage>
</organism>
<dbReference type="Proteomes" id="UP000199283">
    <property type="component" value="Unassembled WGS sequence"/>
</dbReference>